<accession>A0ABV2EJD6</accession>
<feature type="transmembrane region" description="Helical" evidence="1">
    <location>
        <begin position="166"/>
        <end position="182"/>
    </location>
</feature>
<dbReference type="Proteomes" id="UP001549110">
    <property type="component" value="Unassembled WGS sequence"/>
</dbReference>
<feature type="transmembrane region" description="Helical" evidence="1">
    <location>
        <begin position="92"/>
        <end position="115"/>
    </location>
</feature>
<organism evidence="2 3">
    <name type="scientific">Phenylobacterium koreense</name>
    <dbReference type="NCBI Taxonomy" id="266125"/>
    <lineage>
        <taxon>Bacteria</taxon>
        <taxon>Pseudomonadati</taxon>
        <taxon>Pseudomonadota</taxon>
        <taxon>Alphaproteobacteria</taxon>
        <taxon>Caulobacterales</taxon>
        <taxon>Caulobacteraceae</taxon>
        <taxon>Phenylobacterium</taxon>
    </lineage>
</organism>
<keyword evidence="1" id="KW-0472">Membrane</keyword>
<keyword evidence="1" id="KW-1133">Transmembrane helix</keyword>
<evidence type="ECO:0000313" key="3">
    <source>
        <dbReference type="Proteomes" id="UP001549110"/>
    </source>
</evidence>
<feature type="transmembrane region" description="Helical" evidence="1">
    <location>
        <begin position="189"/>
        <end position="208"/>
    </location>
</feature>
<sequence length="456" mass="48813">METAAGRTLKGVLLLGFLLVLAAGLPPHLSVDSVMALYEGRLQVRETFGPVLYARIVGLADGLPGGLGLYVALSAASLFAALAWAPRLRPTTSWWAVPVAVVFILSPTVLIFQGIVWKDVLFANLTVFGFVALAFGLTSRRPRGWLALLASGLVLAVAMSIRQNGFVFVAGAGAAVAWVLGRRLGWPKAIALGGAWVLLICLAAAAMGQAAQPRRAGPDKALGVGLRILQHYDVVGILARDPEAQPTGVAQAGRPEAAALIRDAAPQAYSPERVDFFERRPDLAPALWKTPPGVMRAQWLALISSHPTTYLTHRWEVFRWLVAPPDRSRCVPVFVGVTGPPAILARLGMEPRSSAKDRALARFGQAFVATPLYSHLFSAAVAALVMAALLWRREDQDIVVALFMASALAFAASFFVISIACDHRYLYALDLAAAAGALYLALQPSVRRNFRPMSAV</sequence>
<dbReference type="EMBL" id="JBEPLU010000001">
    <property type="protein sequence ID" value="MET3527130.1"/>
    <property type="molecule type" value="Genomic_DNA"/>
</dbReference>
<keyword evidence="3" id="KW-1185">Reference proteome</keyword>
<feature type="transmembrane region" description="Helical" evidence="1">
    <location>
        <begin position="121"/>
        <end position="137"/>
    </location>
</feature>
<proteinExistence type="predicted"/>
<protein>
    <recommendedName>
        <fullName evidence="4">Glycosyltransferase RgtA/B/C/D-like domain-containing protein</fullName>
    </recommendedName>
</protein>
<reference evidence="2 3" key="1">
    <citation type="submission" date="2024-06" db="EMBL/GenBank/DDBJ databases">
        <title>Genomic Encyclopedia of Type Strains, Phase IV (KMG-IV): sequencing the most valuable type-strain genomes for metagenomic binning, comparative biology and taxonomic classification.</title>
        <authorList>
            <person name="Goeker M."/>
        </authorList>
    </citation>
    <scope>NUCLEOTIDE SEQUENCE [LARGE SCALE GENOMIC DNA]</scope>
    <source>
        <strain evidence="2 3">DSM 17809</strain>
    </source>
</reference>
<evidence type="ECO:0000313" key="2">
    <source>
        <dbReference type="EMBL" id="MET3527130.1"/>
    </source>
</evidence>
<feature type="transmembrane region" description="Helical" evidence="1">
    <location>
        <begin position="425"/>
        <end position="442"/>
    </location>
</feature>
<evidence type="ECO:0000256" key="1">
    <source>
        <dbReference type="SAM" id="Phobius"/>
    </source>
</evidence>
<name>A0ABV2EJD6_9CAUL</name>
<evidence type="ECO:0008006" key="4">
    <source>
        <dbReference type="Google" id="ProtNLM"/>
    </source>
</evidence>
<gene>
    <name evidence="2" type="ORF">ABID41_002225</name>
</gene>
<feature type="transmembrane region" description="Helical" evidence="1">
    <location>
        <begin position="144"/>
        <end position="160"/>
    </location>
</feature>
<comment type="caution">
    <text evidence="2">The sequence shown here is derived from an EMBL/GenBank/DDBJ whole genome shotgun (WGS) entry which is preliminary data.</text>
</comment>
<feature type="transmembrane region" description="Helical" evidence="1">
    <location>
        <begin position="398"/>
        <end position="419"/>
    </location>
</feature>
<feature type="transmembrane region" description="Helical" evidence="1">
    <location>
        <begin position="372"/>
        <end position="391"/>
    </location>
</feature>
<keyword evidence="1" id="KW-0812">Transmembrane</keyword>
<dbReference type="RefSeq" id="WP_354297640.1">
    <property type="nucleotide sequence ID" value="NZ_JBEPLU010000001.1"/>
</dbReference>